<dbReference type="InterPro" id="IPR000566">
    <property type="entry name" value="Lipocln_cytosolic_FA-bd_dom"/>
</dbReference>
<dbReference type="CDD" id="cd00301">
    <property type="entry name" value="lipocalin_FABP"/>
    <property type="match status" value="1"/>
</dbReference>
<dbReference type="Proteomes" id="UP000550707">
    <property type="component" value="Unassembled WGS sequence"/>
</dbReference>
<dbReference type="PANTHER" id="PTHR11430:SF120">
    <property type="entry name" value="LIPOCALIN_CYTOSOLIC FATTY-ACID BINDING DOMAIN-CONTAINING PROTEIN"/>
    <property type="match status" value="1"/>
</dbReference>
<evidence type="ECO:0000313" key="6">
    <source>
        <dbReference type="Proteomes" id="UP000550707"/>
    </source>
</evidence>
<sequence>MALETGPLLLLALSLGLASAQKTLEGVPVQPGFDAHKVEGRWLTIRLAASQARLVSPTDPLRLALHSIETRDRDLELVLFWRGESVCRRVSVTIHPTGQPGQYQGSFEGGGSMLVHFVSTDYRSLILHVHFEDDGGEVTSLWALLARRMPGDPEWLGQYLEYVREFRLQEAPVFNLDAQCPPPEA</sequence>
<dbReference type="InterPro" id="IPR012674">
    <property type="entry name" value="Calycin"/>
</dbReference>
<feature type="chain" id="PRO_5029773412" description="Lipocalin/cytosolic fatty-acid binding domain-containing protein" evidence="3">
    <location>
        <begin position="21"/>
        <end position="185"/>
    </location>
</feature>
<dbReference type="AlphaFoldDB" id="A0A7J8EBV9"/>
<dbReference type="PANTHER" id="PTHR11430">
    <property type="entry name" value="LIPOCALIN"/>
    <property type="match status" value="1"/>
</dbReference>
<organism evidence="5 6">
    <name type="scientific">Molossus molossus</name>
    <name type="common">Pallas' mastiff bat</name>
    <name type="synonym">Vespertilio molossus</name>
    <dbReference type="NCBI Taxonomy" id="27622"/>
    <lineage>
        <taxon>Eukaryota</taxon>
        <taxon>Metazoa</taxon>
        <taxon>Chordata</taxon>
        <taxon>Craniata</taxon>
        <taxon>Vertebrata</taxon>
        <taxon>Euteleostomi</taxon>
        <taxon>Mammalia</taxon>
        <taxon>Eutheria</taxon>
        <taxon>Laurasiatheria</taxon>
        <taxon>Chiroptera</taxon>
        <taxon>Yangochiroptera</taxon>
        <taxon>Molossidae</taxon>
        <taxon>Molossus</taxon>
    </lineage>
</organism>
<gene>
    <name evidence="5" type="ORF">HJG59_000565</name>
</gene>
<evidence type="ECO:0000256" key="3">
    <source>
        <dbReference type="SAM" id="SignalP"/>
    </source>
</evidence>
<feature type="domain" description="Lipocalin/cytosolic fatty-acid binding" evidence="4">
    <location>
        <begin position="40"/>
        <end position="171"/>
    </location>
</feature>
<dbReference type="InterPro" id="IPR022272">
    <property type="entry name" value="Lipocalin_CS"/>
</dbReference>
<dbReference type="PROSITE" id="PS00213">
    <property type="entry name" value="LIPOCALIN"/>
    <property type="match status" value="1"/>
</dbReference>
<evidence type="ECO:0000259" key="4">
    <source>
        <dbReference type="Pfam" id="PF00061"/>
    </source>
</evidence>
<dbReference type="GO" id="GO:0036094">
    <property type="term" value="F:small molecule binding"/>
    <property type="evidence" value="ECO:0007669"/>
    <property type="project" value="InterPro"/>
</dbReference>
<evidence type="ECO:0000256" key="1">
    <source>
        <dbReference type="ARBA" id="ARBA00006889"/>
    </source>
</evidence>
<dbReference type="InParanoid" id="A0A7J8EBV9"/>
<name>A0A7J8EBV9_MOLMO</name>
<evidence type="ECO:0000256" key="2">
    <source>
        <dbReference type="RuleBase" id="RU003695"/>
    </source>
</evidence>
<dbReference type="SUPFAM" id="SSF50814">
    <property type="entry name" value="Lipocalins"/>
    <property type="match status" value="1"/>
</dbReference>
<dbReference type="Gene3D" id="2.40.128.20">
    <property type="match status" value="1"/>
</dbReference>
<dbReference type="InterPro" id="IPR002345">
    <property type="entry name" value="Lipocalin"/>
</dbReference>
<accession>A0A7J8EBV9</accession>
<dbReference type="Pfam" id="PF00061">
    <property type="entry name" value="Lipocalin"/>
    <property type="match status" value="1"/>
</dbReference>
<comment type="similarity">
    <text evidence="1 2">Belongs to the calycin superfamily. Lipocalin family.</text>
</comment>
<dbReference type="EMBL" id="JACASF010000014">
    <property type="protein sequence ID" value="KAF6432860.1"/>
    <property type="molecule type" value="Genomic_DNA"/>
</dbReference>
<protein>
    <recommendedName>
        <fullName evidence="4">Lipocalin/cytosolic fatty-acid binding domain-containing protein</fullName>
    </recommendedName>
</protein>
<evidence type="ECO:0000313" key="5">
    <source>
        <dbReference type="EMBL" id="KAF6432860.1"/>
    </source>
</evidence>
<keyword evidence="3" id="KW-0732">Signal</keyword>
<proteinExistence type="inferred from homology"/>
<feature type="signal peptide" evidence="3">
    <location>
        <begin position="1"/>
        <end position="20"/>
    </location>
</feature>
<reference evidence="5 6" key="1">
    <citation type="journal article" date="2020" name="Nature">
        <title>Six reference-quality genomes reveal evolution of bat adaptations.</title>
        <authorList>
            <person name="Jebb D."/>
            <person name="Huang Z."/>
            <person name="Pippel M."/>
            <person name="Hughes G.M."/>
            <person name="Lavrichenko K."/>
            <person name="Devanna P."/>
            <person name="Winkler S."/>
            <person name="Jermiin L.S."/>
            <person name="Skirmuntt E.C."/>
            <person name="Katzourakis A."/>
            <person name="Burkitt-Gray L."/>
            <person name="Ray D.A."/>
            <person name="Sullivan K.A.M."/>
            <person name="Roscito J.G."/>
            <person name="Kirilenko B.M."/>
            <person name="Davalos L.M."/>
            <person name="Corthals A.P."/>
            <person name="Power M.L."/>
            <person name="Jones G."/>
            <person name="Ransome R.D."/>
            <person name="Dechmann D.K.N."/>
            <person name="Locatelli A.G."/>
            <person name="Puechmaille S.J."/>
            <person name="Fedrigo O."/>
            <person name="Jarvis E.D."/>
            <person name="Hiller M."/>
            <person name="Vernes S.C."/>
            <person name="Myers E.W."/>
            <person name="Teeling E.C."/>
        </authorList>
    </citation>
    <scope>NUCLEOTIDE SEQUENCE [LARGE SCALE GENOMIC DNA]</scope>
    <source>
        <strain evidence="5">MMolMol1</strain>
        <tissue evidence="5">Muscle</tissue>
    </source>
</reference>
<keyword evidence="6" id="KW-1185">Reference proteome</keyword>
<comment type="caution">
    <text evidence="5">The sequence shown here is derived from an EMBL/GenBank/DDBJ whole genome shotgun (WGS) entry which is preliminary data.</text>
</comment>
<dbReference type="GO" id="GO:0005615">
    <property type="term" value="C:extracellular space"/>
    <property type="evidence" value="ECO:0007669"/>
    <property type="project" value="TreeGrafter"/>
</dbReference>